<feature type="compositionally biased region" description="Polar residues" evidence="1">
    <location>
        <begin position="35"/>
        <end position="45"/>
    </location>
</feature>
<feature type="region of interest" description="Disordered" evidence="1">
    <location>
        <begin position="120"/>
        <end position="162"/>
    </location>
</feature>
<sequence>MSSMNDNNTGKAPTKPTDTPAVVSSVHATDEKAHTSSVKKITSPVTTSTTPAGPCTTGYHPTQAKEGIPNTTVAAESWNPVEDEKTEKMKAFFKDDEGPKVKFDGEEFNKDRLKYGFTKTLKDSRWAEPPKGNVTQEESRKEDQKSGSGGKPKGLKDSRWAK</sequence>
<feature type="compositionally biased region" description="Polar residues" evidence="1">
    <location>
        <begin position="1"/>
        <end position="11"/>
    </location>
</feature>
<reference evidence="3" key="1">
    <citation type="journal article" date="2013" name="Genome Announc.">
        <title>Draft genome sequence of the grapevine dieback fungus Eutypa lata UCR-EL1.</title>
        <authorList>
            <person name="Blanco-Ulate B."/>
            <person name="Rolshausen P.E."/>
            <person name="Cantu D."/>
        </authorList>
    </citation>
    <scope>NUCLEOTIDE SEQUENCE [LARGE SCALE GENOMIC DNA]</scope>
    <source>
        <strain evidence="3">UCR-EL1</strain>
    </source>
</reference>
<dbReference type="Proteomes" id="UP000012174">
    <property type="component" value="Unassembled WGS sequence"/>
</dbReference>
<evidence type="ECO:0000256" key="1">
    <source>
        <dbReference type="SAM" id="MobiDB-lite"/>
    </source>
</evidence>
<protein>
    <submittedName>
        <fullName evidence="2">Uncharacterized protein</fullName>
    </submittedName>
</protein>
<gene>
    <name evidence="2" type="ORF">UCREL1_7216</name>
</gene>
<feature type="compositionally biased region" description="Low complexity" evidence="1">
    <location>
        <begin position="46"/>
        <end position="58"/>
    </location>
</feature>
<evidence type="ECO:0000313" key="3">
    <source>
        <dbReference type="Proteomes" id="UP000012174"/>
    </source>
</evidence>
<dbReference type="AlphaFoldDB" id="M7TGF2"/>
<proteinExistence type="predicted"/>
<keyword evidence="3" id="KW-1185">Reference proteome</keyword>
<evidence type="ECO:0000313" key="2">
    <source>
        <dbReference type="EMBL" id="EMR65800.1"/>
    </source>
</evidence>
<organism evidence="2 3">
    <name type="scientific">Eutypa lata (strain UCR-EL1)</name>
    <name type="common">Grapevine dieback disease fungus</name>
    <name type="synonym">Eutypa armeniacae</name>
    <dbReference type="NCBI Taxonomy" id="1287681"/>
    <lineage>
        <taxon>Eukaryota</taxon>
        <taxon>Fungi</taxon>
        <taxon>Dikarya</taxon>
        <taxon>Ascomycota</taxon>
        <taxon>Pezizomycotina</taxon>
        <taxon>Sordariomycetes</taxon>
        <taxon>Xylariomycetidae</taxon>
        <taxon>Xylariales</taxon>
        <taxon>Diatrypaceae</taxon>
        <taxon>Eutypa</taxon>
    </lineage>
</organism>
<accession>M7TGF2</accession>
<dbReference type="EMBL" id="KB706789">
    <property type="protein sequence ID" value="EMR65800.1"/>
    <property type="molecule type" value="Genomic_DNA"/>
</dbReference>
<feature type="region of interest" description="Disordered" evidence="1">
    <location>
        <begin position="1"/>
        <end position="69"/>
    </location>
</feature>
<dbReference type="HOGENOM" id="CLU_1635381_0_0_1"/>
<dbReference type="KEGG" id="ela:UCREL1_7216"/>
<name>M7TGF2_EUTLA</name>